<dbReference type="STRING" id="1198114.AciX9_0281"/>
<proteinExistence type="inferred from homology"/>
<evidence type="ECO:0000313" key="8">
    <source>
        <dbReference type="EMBL" id="ADW67353.1"/>
    </source>
</evidence>
<dbReference type="KEGG" id="acm:AciX9_0281"/>
<dbReference type="EMBL" id="CP002480">
    <property type="protein sequence ID" value="ADW67353.1"/>
    <property type="molecule type" value="Genomic_DNA"/>
</dbReference>
<dbReference type="Proteomes" id="UP000000343">
    <property type="component" value="Chromosome"/>
</dbReference>
<comment type="similarity">
    <text evidence="2 6">Belongs to the dTDP-4-dehydrorhamnose reductase family.</text>
</comment>
<evidence type="ECO:0000256" key="5">
    <source>
        <dbReference type="ARBA" id="ARBA00048200"/>
    </source>
</evidence>
<evidence type="ECO:0000313" key="9">
    <source>
        <dbReference type="Proteomes" id="UP000000343"/>
    </source>
</evidence>
<dbReference type="EC" id="1.1.1.133" evidence="3 6"/>
<dbReference type="eggNOG" id="COG1091">
    <property type="taxonomic scope" value="Bacteria"/>
</dbReference>
<dbReference type="PANTHER" id="PTHR10491:SF4">
    <property type="entry name" value="METHIONINE ADENOSYLTRANSFERASE 2 SUBUNIT BETA"/>
    <property type="match status" value="1"/>
</dbReference>
<evidence type="ECO:0000256" key="6">
    <source>
        <dbReference type="RuleBase" id="RU364082"/>
    </source>
</evidence>
<dbReference type="UniPathway" id="UPA00124"/>
<evidence type="ECO:0000256" key="1">
    <source>
        <dbReference type="ARBA" id="ARBA00004781"/>
    </source>
</evidence>
<reference evidence="9" key="1">
    <citation type="submission" date="2011-01" db="EMBL/GenBank/DDBJ databases">
        <title>Complete sequence of chromosome of Acidobacterium sp. MP5ACTX9.</title>
        <authorList>
            <consortium name="US DOE Joint Genome Institute"/>
            <person name="Lucas S."/>
            <person name="Copeland A."/>
            <person name="Lapidus A."/>
            <person name="Cheng J.-F."/>
            <person name="Goodwin L."/>
            <person name="Pitluck S."/>
            <person name="Teshima H."/>
            <person name="Detter J.C."/>
            <person name="Han C."/>
            <person name="Tapia R."/>
            <person name="Land M."/>
            <person name="Hauser L."/>
            <person name="Kyrpides N."/>
            <person name="Ivanova N."/>
            <person name="Ovchinnikova G."/>
            <person name="Pagani I."/>
            <person name="Rawat S.R."/>
            <person name="Mannisto M."/>
            <person name="Haggblom M.M."/>
            <person name="Woyke T."/>
        </authorList>
    </citation>
    <scope>NUCLEOTIDE SEQUENCE [LARGE SCALE GENOMIC DNA]</scope>
    <source>
        <strain evidence="9">MP5ACTX9</strain>
    </source>
</reference>
<dbReference type="InterPro" id="IPR005913">
    <property type="entry name" value="dTDP_dehydrorham_reduct"/>
</dbReference>
<dbReference type="GO" id="GO:0005829">
    <property type="term" value="C:cytosol"/>
    <property type="evidence" value="ECO:0007669"/>
    <property type="project" value="TreeGrafter"/>
</dbReference>
<keyword evidence="9" id="KW-1185">Reference proteome</keyword>
<dbReference type="AlphaFoldDB" id="E8WW47"/>
<dbReference type="SUPFAM" id="SSF51735">
    <property type="entry name" value="NAD(P)-binding Rossmann-fold domains"/>
    <property type="match status" value="1"/>
</dbReference>
<comment type="catalytic activity">
    <reaction evidence="5">
        <text>dTDP-beta-L-rhamnose + NADP(+) = dTDP-4-dehydro-beta-L-rhamnose + NADPH + H(+)</text>
        <dbReference type="Rhea" id="RHEA:21796"/>
        <dbReference type="ChEBI" id="CHEBI:15378"/>
        <dbReference type="ChEBI" id="CHEBI:57510"/>
        <dbReference type="ChEBI" id="CHEBI:57783"/>
        <dbReference type="ChEBI" id="CHEBI:58349"/>
        <dbReference type="ChEBI" id="CHEBI:62830"/>
        <dbReference type="EC" id="1.1.1.133"/>
    </reaction>
</comment>
<name>E8WW47_GRATM</name>
<dbReference type="Pfam" id="PF04321">
    <property type="entry name" value="RmlD_sub_bind"/>
    <property type="match status" value="1"/>
</dbReference>
<evidence type="ECO:0000256" key="4">
    <source>
        <dbReference type="ARBA" id="ARBA00017099"/>
    </source>
</evidence>
<dbReference type="HOGENOM" id="CLU_045518_1_0_0"/>
<dbReference type="RefSeq" id="WP_013578681.1">
    <property type="nucleotide sequence ID" value="NC_015064.1"/>
</dbReference>
<evidence type="ECO:0000256" key="2">
    <source>
        <dbReference type="ARBA" id="ARBA00010944"/>
    </source>
</evidence>
<dbReference type="CDD" id="cd05254">
    <property type="entry name" value="dTDP_HR_like_SDR_e"/>
    <property type="match status" value="1"/>
</dbReference>
<dbReference type="PaxDb" id="1198114-AciX9_0281"/>
<gene>
    <name evidence="8" type="ordered locus">AciX9_0281</name>
</gene>
<dbReference type="GO" id="GO:0008831">
    <property type="term" value="F:dTDP-4-dehydrorhamnose reductase activity"/>
    <property type="evidence" value="ECO:0007669"/>
    <property type="project" value="UniProtKB-EC"/>
</dbReference>
<evidence type="ECO:0000259" key="7">
    <source>
        <dbReference type="Pfam" id="PF04321"/>
    </source>
</evidence>
<dbReference type="PANTHER" id="PTHR10491">
    <property type="entry name" value="DTDP-4-DEHYDRORHAMNOSE REDUCTASE"/>
    <property type="match status" value="1"/>
</dbReference>
<dbReference type="Gene3D" id="3.40.50.720">
    <property type="entry name" value="NAD(P)-binding Rossmann-like Domain"/>
    <property type="match status" value="1"/>
</dbReference>
<dbReference type="Gene3D" id="3.90.25.10">
    <property type="entry name" value="UDP-galactose 4-epimerase, domain 1"/>
    <property type="match status" value="1"/>
</dbReference>
<dbReference type="GO" id="GO:0019305">
    <property type="term" value="P:dTDP-rhamnose biosynthetic process"/>
    <property type="evidence" value="ECO:0007669"/>
    <property type="project" value="UniProtKB-UniPathway"/>
</dbReference>
<comment type="pathway">
    <text evidence="1 6">Carbohydrate biosynthesis; dTDP-L-rhamnose biosynthesis.</text>
</comment>
<organism evidence="9">
    <name type="scientific">Granulicella tundricola (strain ATCC BAA-1859 / DSM 23138 / MP5ACTX9)</name>
    <dbReference type="NCBI Taxonomy" id="1198114"/>
    <lineage>
        <taxon>Bacteria</taxon>
        <taxon>Pseudomonadati</taxon>
        <taxon>Acidobacteriota</taxon>
        <taxon>Terriglobia</taxon>
        <taxon>Terriglobales</taxon>
        <taxon>Acidobacteriaceae</taxon>
        <taxon>Granulicella</taxon>
    </lineage>
</organism>
<dbReference type="OrthoDB" id="9803892at2"/>
<keyword evidence="6 8" id="KW-0560">Oxidoreductase</keyword>
<comment type="function">
    <text evidence="6">Catalyzes the reduction of dTDP-6-deoxy-L-lyxo-4-hexulose to yield dTDP-L-rhamnose.</text>
</comment>
<protein>
    <recommendedName>
        <fullName evidence="4 6">dTDP-4-dehydrorhamnose reductase</fullName>
        <ecNumber evidence="3 6">1.1.1.133</ecNumber>
    </recommendedName>
</protein>
<sequence length="300" mass="32335">MILLTGSTGQVGSALVQALAPFGRVVAPTRAELDLVHPASVREFVRKVNPRWIVNPAAYTAVDKAESETAQAYAVNAELPRILGEEAAQSGAAVIHFSTDYIFDGEGTLPYTEKDIPAPHSIYGSTKLEGERALAATGAAHLIFRTSWVYGATGKNFLLTILNAAKARPELRIVADQHGAPTWSRDLARLTNHAIARAETLANGRPLPEALQPLSGVYHACAAGETTWFGFAQAAVEHEQQRDPAQKLATLTPITTAEYPTPARRPANSRMDTSKLGSLLGFHFPQWQDSLNSVLAELHL</sequence>
<accession>E8WW47</accession>
<dbReference type="InterPro" id="IPR036291">
    <property type="entry name" value="NAD(P)-bd_dom_sf"/>
</dbReference>
<evidence type="ECO:0000256" key="3">
    <source>
        <dbReference type="ARBA" id="ARBA00012929"/>
    </source>
</evidence>
<feature type="domain" description="RmlD-like substrate binding" evidence="7">
    <location>
        <begin position="2"/>
        <end position="298"/>
    </location>
</feature>
<dbReference type="NCBIfam" id="TIGR01214">
    <property type="entry name" value="rmlD"/>
    <property type="match status" value="1"/>
</dbReference>
<keyword evidence="6" id="KW-0521">NADP</keyword>
<dbReference type="InterPro" id="IPR029903">
    <property type="entry name" value="RmlD-like-bd"/>
</dbReference>